<proteinExistence type="predicted"/>
<evidence type="ECO:0000313" key="2">
    <source>
        <dbReference type="Proteomes" id="UP000325755"/>
    </source>
</evidence>
<organism evidence="1 2">
    <name type="scientific">Candidatus Methylospira mobilis</name>
    <dbReference type="NCBI Taxonomy" id="1808979"/>
    <lineage>
        <taxon>Bacteria</taxon>
        <taxon>Pseudomonadati</taxon>
        <taxon>Pseudomonadota</taxon>
        <taxon>Gammaproteobacteria</taxon>
        <taxon>Methylococcales</taxon>
        <taxon>Methylococcaceae</taxon>
        <taxon>Candidatus Methylospira</taxon>
    </lineage>
</organism>
<evidence type="ECO:0008006" key="3">
    <source>
        <dbReference type="Google" id="ProtNLM"/>
    </source>
</evidence>
<reference evidence="1 2" key="1">
    <citation type="submission" date="2019-09" db="EMBL/GenBank/DDBJ databases">
        <title>Ecophysiology of the spiral-shaped methanotroph Methylospira mobilis as revealed by the complete genome sequence.</title>
        <authorList>
            <person name="Oshkin I.Y."/>
            <person name="Dedysh S.N."/>
            <person name="Miroshnikov K."/>
            <person name="Danilova O.V."/>
            <person name="Hakobyan A."/>
            <person name="Liesack W."/>
        </authorList>
    </citation>
    <scope>NUCLEOTIDE SEQUENCE [LARGE SCALE GENOMIC DNA]</scope>
    <source>
        <strain evidence="1 2">Shm1</strain>
    </source>
</reference>
<protein>
    <recommendedName>
        <fullName evidence="3">Uracil-DNA glycosylase</fullName>
    </recommendedName>
</protein>
<dbReference type="KEGG" id="mmob:F6R98_09340"/>
<dbReference type="Proteomes" id="UP000325755">
    <property type="component" value="Chromosome"/>
</dbReference>
<sequence>MDTEADGKRPDCNNCTHYYITYDANFRYGCRAFGFKSRQLPAVEVIEASGEQCHCFQKKKHARR</sequence>
<keyword evidence="2" id="KW-1185">Reference proteome</keyword>
<evidence type="ECO:0000313" key="1">
    <source>
        <dbReference type="EMBL" id="QFY42798.1"/>
    </source>
</evidence>
<dbReference type="AlphaFoldDB" id="A0A5Q0BKZ9"/>
<name>A0A5Q0BKZ9_9GAMM</name>
<dbReference type="EMBL" id="CP044205">
    <property type="protein sequence ID" value="QFY42798.1"/>
    <property type="molecule type" value="Genomic_DNA"/>
</dbReference>
<accession>A0A5Q0BKZ9</accession>
<dbReference type="InParanoid" id="A0A5Q0BKZ9"/>
<gene>
    <name evidence="1" type="ORF">F6R98_09340</name>
</gene>